<keyword evidence="3 8" id="KW-0812">Transmembrane</keyword>
<evidence type="ECO:0000256" key="1">
    <source>
        <dbReference type="ARBA" id="ARBA00004651"/>
    </source>
</evidence>
<feature type="domain" description="MacB-like periplasmic core" evidence="10">
    <location>
        <begin position="20"/>
        <end position="228"/>
    </location>
</feature>
<accession>A0A4S3KZ42</accession>
<evidence type="ECO:0000256" key="6">
    <source>
        <dbReference type="ARBA" id="ARBA00038076"/>
    </source>
</evidence>
<reference evidence="11 12" key="1">
    <citation type="submission" date="2019-03" db="EMBL/GenBank/DDBJ databases">
        <title>Genomic Encyclopedia of Type Strains, Phase IV (KMG-IV): sequencing the most valuable type-strain genomes for metagenomic binning, comparative biology and taxonomic classification.</title>
        <authorList>
            <person name="Goeker M."/>
        </authorList>
    </citation>
    <scope>NUCLEOTIDE SEQUENCE [LARGE SCALE GENOMIC DNA]</scope>
    <source>
        <strain evidence="11 12">DSM 21944</strain>
    </source>
</reference>
<keyword evidence="4 8" id="KW-1133">Transmembrane helix</keyword>
<dbReference type="InterPro" id="IPR003838">
    <property type="entry name" value="ABC3_permease_C"/>
</dbReference>
<evidence type="ECO:0000313" key="11">
    <source>
        <dbReference type="EMBL" id="TCS94357.1"/>
    </source>
</evidence>
<dbReference type="GO" id="GO:0005886">
    <property type="term" value="C:plasma membrane"/>
    <property type="evidence" value="ECO:0007669"/>
    <property type="project" value="UniProtKB-SubCell"/>
</dbReference>
<gene>
    <name evidence="11" type="ORF">EDC25_12327</name>
</gene>
<comment type="caution">
    <text evidence="11">The sequence shown here is derived from an EMBL/GenBank/DDBJ whole genome shotgun (WGS) entry which is preliminary data.</text>
</comment>
<dbReference type="GO" id="GO:0022857">
    <property type="term" value="F:transmembrane transporter activity"/>
    <property type="evidence" value="ECO:0007669"/>
    <property type="project" value="TreeGrafter"/>
</dbReference>
<feature type="transmembrane region" description="Helical" evidence="8">
    <location>
        <begin position="415"/>
        <end position="435"/>
    </location>
</feature>
<dbReference type="RefSeq" id="WP_123520617.1">
    <property type="nucleotide sequence ID" value="NZ_JBHLWF010000021.1"/>
</dbReference>
<evidence type="ECO:0000256" key="4">
    <source>
        <dbReference type="ARBA" id="ARBA00022989"/>
    </source>
</evidence>
<dbReference type="InterPro" id="IPR017800">
    <property type="entry name" value="ADOP"/>
</dbReference>
<dbReference type="NCBIfam" id="TIGR03434">
    <property type="entry name" value="ADOP"/>
    <property type="match status" value="1"/>
</dbReference>
<sequence>MGLQALGNAWRRVWSRPGHSALSIAILALGLLAATFLFGSVNSMVIKPLPFPDAERLVAVGWSTTGSPDEVGDLSTAQWLAIRDGLPVFDRVAVEAGPATVVIGDGDSVKRYNGAIIDHQLLPLFSVQPLFGRGFSAEDDRPGAPLTVVLGEQVWRNEFGGDPAVVGRQVRANGGPATIIGVLPASFAYPFDQQMWIPRRLVLDDEFGVQVLARLAPGVTLSQARQVLAGATARMGSDVLGSRDGDFLNAIPLHHRFVDRTTRHMLWMMFAAGLLVLLLACVNVANLQLAAILPRRRELAVRSALGAGRGRLLRELMAEALLMSLVATTLAALGNDVLGRVFVQHLAASAVVVPFFIDFDYDWRDLAFLPAVAFATCLLAGLIPALRAAGVNAQDALRDGSRGSHGGLFPRISRILVIGEIALSVVLLVGAAMFVRGINGMLAFDHGAHADPETVLTGRIGLFENDYPSDEERLRFFQRVSEVIRQDPRVVAATVGTGMPGWTSGGSEELVGEGGERPSGGFVDAETAAVDAAFADVYGIRLREGRFFNENDRAGTLAVAVIDSRAAQRLFPDRPALGQRLTVDPEGSQARTVTVVGVIDNLHLRQVGSTPRPSMLVPFAQAPTRFATVAVRVNGDAAAFAPRLSAAIRTVDPHTPAYWVQTQASNIKAGRAGAVVLTQMFVAVGVLTLILAAAGLYGVLAFSVEQRTREIGIRRAIGSDRAGVTRLVLKRLVGQVMAGLAIGVAIALPWSKLLANPAFHTRAHDPLIFGATVVLILLVALCASLVPLRRALRVDPVIALRQE</sequence>
<evidence type="ECO:0000256" key="5">
    <source>
        <dbReference type="ARBA" id="ARBA00023136"/>
    </source>
</evidence>
<dbReference type="OrthoDB" id="9770036at2"/>
<feature type="domain" description="MacB-like periplasmic core" evidence="10">
    <location>
        <begin position="421"/>
        <end position="640"/>
    </location>
</feature>
<dbReference type="AlphaFoldDB" id="A0A4S3KZ42"/>
<feature type="transmembrane region" description="Helical" evidence="8">
    <location>
        <begin position="265"/>
        <end position="291"/>
    </location>
</feature>
<dbReference type="PANTHER" id="PTHR30572:SF4">
    <property type="entry name" value="ABC TRANSPORTER PERMEASE YTRF"/>
    <property type="match status" value="1"/>
</dbReference>
<evidence type="ECO:0000256" key="7">
    <source>
        <dbReference type="SAM" id="MobiDB-lite"/>
    </source>
</evidence>
<dbReference type="InterPro" id="IPR025857">
    <property type="entry name" value="MacB_PCD"/>
</dbReference>
<dbReference type="Pfam" id="PF12704">
    <property type="entry name" value="MacB_PCD"/>
    <property type="match status" value="2"/>
</dbReference>
<evidence type="ECO:0000256" key="3">
    <source>
        <dbReference type="ARBA" id="ARBA00022692"/>
    </source>
</evidence>
<dbReference type="Pfam" id="PF02687">
    <property type="entry name" value="FtsX"/>
    <property type="match status" value="2"/>
</dbReference>
<proteinExistence type="inferred from homology"/>
<feature type="domain" description="ABC3 transporter permease C-terminal" evidence="9">
    <location>
        <begin position="271"/>
        <end position="392"/>
    </location>
</feature>
<feature type="transmembrane region" description="Helical" evidence="8">
    <location>
        <begin position="366"/>
        <end position="386"/>
    </location>
</feature>
<protein>
    <submittedName>
        <fullName evidence="11">Putative permease</fullName>
    </submittedName>
</protein>
<feature type="domain" description="ABC3 transporter permease C-terminal" evidence="9">
    <location>
        <begin position="683"/>
        <end position="796"/>
    </location>
</feature>
<name>A0A4S3KZ42_9GAMM</name>
<feature type="transmembrane region" description="Helical" evidence="8">
    <location>
        <begin position="767"/>
        <end position="786"/>
    </location>
</feature>
<feature type="transmembrane region" description="Helical" evidence="8">
    <location>
        <begin position="732"/>
        <end position="755"/>
    </location>
</feature>
<feature type="transmembrane region" description="Helical" evidence="8">
    <location>
        <begin position="674"/>
        <end position="700"/>
    </location>
</feature>
<dbReference type="PANTHER" id="PTHR30572">
    <property type="entry name" value="MEMBRANE COMPONENT OF TRANSPORTER-RELATED"/>
    <property type="match status" value="1"/>
</dbReference>
<evidence type="ECO:0000256" key="2">
    <source>
        <dbReference type="ARBA" id="ARBA00022475"/>
    </source>
</evidence>
<keyword evidence="5 8" id="KW-0472">Membrane</keyword>
<comment type="subcellular location">
    <subcellularLocation>
        <location evidence="1">Cell membrane</location>
        <topology evidence="1">Multi-pass membrane protein</topology>
    </subcellularLocation>
</comment>
<comment type="similarity">
    <text evidence="6">Belongs to the ABC-4 integral membrane protein family.</text>
</comment>
<evidence type="ECO:0000259" key="10">
    <source>
        <dbReference type="Pfam" id="PF12704"/>
    </source>
</evidence>
<keyword evidence="2" id="KW-1003">Cell membrane</keyword>
<dbReference type="InterPro" id="IPR050250">
    <property type="entry name" value="Macrolide_Exporter_MacB"/>
</dbReference>
<organism evidence="11 12">
    <name type="scientific">Pseudofulvimonas gallinarii</name>
    <dbReference type="NCBI Taxonomy" id="634155"/>
    <lineage>
        <taxon>Bacteria</taxon>
        <taxon>Pseudomonadati</taxon>
        <taxon>Pseudomonadota</taxon>
        <taxon>Gammaproteobacteria</taxon>
        <taxon>Lysobacterales</taxon>
        <taxon>Rhodanobacteraceae</taxon>
        <taxon>Pseudofulvimonas</taxon>
    </lineage>
</organism>
<evidence type="ECO:0000259" key="9">
    <source>
        <dbReference type="Pfam" id="PF02687"/>
    </source>
</evidence>
<evidence type="ECO:0000256" key="8">
    <source>
        <dbReference type="SAM" id="Phobius"/>
    </source>
</evidence>
<dbReference type="EMBL" id="SMAF01000023">
    <property type="protein sequence ID" value="TCS94357.1"/>
    <property type="molecule type" value="Genomic_DNA"/>
</dbReference>
<feature type="region of interest" description="Disordered" evidence="7">
    <location>
        <begin position="495"/>
        <end position="516"/>
    </location>
</feature>
<keyword evidence="12" id="KW-1185">Reference proteome</keyword>
<feature type="transmembrane region" description="Helical" evidence="8">
    <location>
        <begin position="341"/>
        <end position="359"/>
    </location>
</feature>
<dbReference type="Proteomes" id="UP000294599">
    <property type="component" value="Unassembled WGS sequence"/>
</dbReference>
<feature type="transmembrane region" description="Helical" evidence="8">
    <location>
        <begin position="21"/>
        <end position="41"/>
    </location>
</feature>
<evidence type="ECO:0000313" key="12">
    <source>
        <dbReference type="Proteomes" id="UP000294599"/>
    </source>
</evidence>